<protein>
    <submittedName>
        <fullName evidence="2">Polysaccharide pyruvyl transferase family protein</fullName>
    </submittedName>
</protein>
<dbReference type="PANTHER" id="PTHR36836:SF1">
    <property type="entry name" value="COLANIC ACID BIOSYNTHESIS PROTEIN WCAK"/>
    <property type="match status" value="1"/>
</dbReference>
<keyword evidence="2" id="KW-0808">Transferase</keyword>
<dbReference type="PANTHER" id="PTHR36836">
    <property type="entry name" value="COLANIC ACID BIOSYNTHESIS PROTEIN WCAK"/>
    <property type="match status" value="1"/>
</dbReference>
<accession>A0ABT3ABJ5</accession>
<evidence type="ECO:0000259" key="1">
    <source>
        <dbReference type="Pfam" id="PF04230"/>
    </source>
</evidence>
<dbReference type="GO" id="GO:0016740">
    <property type="term" value="F:transferase activity"/>
    <property type="evidence" value="ECO:0007669"/>
    <property type="project" value="UniProtKB-KW"/>
</dbReference>
<comment type="caution">
    <text evidence="2">The sequence shown here is derived from an EMBL/GenBank/DDBJ whole genome shotgun (WGS) entry which is preliminary data.</text>
</comment>
<reference evidence="2 3" key="1">
    <citation type="submission" date="2022-10" db="EMBL/GenBank/DDBJ databases">
        <title>Aestuariibacter sp. AA17 isolated from Montipora capitata coral fragment.</title>
        <authorList>
            <person name="Emsley S.A."/>
            <person name="Pfannmuller K.M."/>
            <person name="Loughran R.M."/>
            <person name="Shlafstein M."/>
            <person name="Papke E."/>
            <person name="Saw J.H."/>
            <person name="Ushijima B."/>
            <person name="Videau P."/>
        </authorList>
    </citation>
    <scope>NUCLEOTIDE SEQUENCE [LARGE SCALE GENOMIC DNA]</scope>
    <source>
        <strain evidence="2 3">AA17</strain>
    </source>
</reference>
<proteinExistence type="predicted"/>
<dbReference type="RefSeq" id="WP_263713328.1">
    <property type="nucleotide sequence ID" value="NZ_JAOWKX010000008.1"/>
</dbReference>
<organism evidence="2 3">
    <name type="scientific">Fluctibacter corallii</name>
    <dbReference type="NCBI Taxonomy" id="2984329"/>
    <lineage>
        <taxon>Bacteria</taxon>
        <taxon>Pseudomonadati</taxon>
        <taxon>Pseudomonadota</taxon>
        <taxon>Gammaproteobacteria</taxon>
        <taxon>Alteromonadales</taxon>
        <taxon>Alteromonadaceae</taxon>
        <taxon>Fluctibacter</taxon>
    </lineage>
</organism>
<dbReference type="Pfam" id="PF04230">
    <property type="entry name" value="PS_pyruv_trans"/>
    <property type="match status" value="1"/>
</dbReference>
<evidence type="ECO:0000313" key="2">
    <source>
        <dbReference type="EMBL" id="MCV2886038.1"/>
    </source>
</evidence>
<gene>
    <name evidence="2" type="ORF">OE749_15195</name>
</gene>
<feature type="domain" description="Polysaccharide pyruvyl transferase" evidence="1">
    <location>
        <begin position="27"/>
        <end position="310"/>
    </location>
</feature>
<evidence type="ECO:0000313" key="3">
    <source>
        <dbReference type="Proteomes" id="UP001652504"/>
    </source>
</evidence>
<sequence>MASKLTTNLSIPKGKKAIVVGYVGGINVGDEAIVAVVANVLKEQYEFDVTIASGQVPLSQEYIGSAFSYIQAFYPGKGLDSRGHQALLNAIKDTDCVVFAGGGLLQDVHSTNLMRHCTYFATQAKRMGKHVLAFGLGAGPIKSAQGKALLQMFMDHNDRVFVRDTFSKQYIEDTLKVNVPHLHVGFDSILLVDRISKSGQVAAAETNKKWAGLCLREWKGFGLTQAKELTKALVNSGYQVLFMAYEKKDLALYAGLKAEFADDIALSDEQHFDSSLSTVANLDVLISMRLHANLFAILAGTRFVALAYDNKLKSVIGSLGFEERVLDLNADVAGVNVALATDFAQNNDKLALMQNTQRQHFAELLGCLNEQASKVSISKRYGARWFWALELSLKPRLRKAAMAVGPVAGKLIPNGIKKKVRQILGFDW</sequence>
<keyword evidence="3" id="KW-1185">Reference proteome</keyword>
<dbReference type="EMBL" id="JAOWKX010000008">
    <property type="protein sequence ID" value="MCV2886038.1"/>
    <property type="molecule type" value="Genomic_DNA"/>
</dbReference>
<dbReference type="InterPro" id="IPR007345">
    <property type="entry name" value="Polysacch_pyruvyl_Trfase"/>
</dbReference>
<dbReference type="Proteomes" id="UP001652504">
    <property type="component" value="Unassembled WGS sequence"/>
</dbReference>
<name>A0ABT3ABJ5_9ALTE</name>